<comment type="similarity">
    <text evidence="1">Belongs to the complex I subunit 6 family.</text>
</comment>
<dbReference type="GeneID" id="29071946"/>
<keyword evidence="1" id="KW-1133">Transmembrane helix</keyword>
<keyword evidence="1" id="KW-0679">Respiratory chain</keyword>
<feature type="transmembrane region" description="Helical" evidence="1">
    <location>
        <begin position="56"/>
        <end position="77"/>
    </location>
</feature>
<dbReference type="Pfam" id="PF00499">
    <property type="entry name" value="Oxidored_q3"/>
    <property type="match status" value="1"/>
</dbReference>
<dbReference type="PANTHER" id="PTHR33269">
    <property type="entry name" value="NADH-UBIQUINONE OXIDOREDUCTASE CHAIN 6"/>
    <property type="match status" value="1"/>
</dbReference>
<dbReference type="InterPro" id="IPR001457">
    <property type="entry name" value="NADH_UbQ/plastoQ_OxRdtase_su6"/>
</dbReference>
<feature type="transmembrane region" description="Helical" evidence="1">
    <location>
        <begin position="84"/>
        <end position="107"/>
    </location>
</feature>
<keyword evidence="1" id="KW-1278">Translocase</keyword>
<feature type="transmembrane region" description="Helical" evidence="1">
    <location>
        <begin position="6"/>
        <end position="25"/>
    </location>
</feature>
<feature type="transmembrane region" description="Helical" evidence="1">
    <location>
        <begin position="32"/>
        <end position="50"/>
    </location>
</feature>
<reference evidence="2" key="1">
    <citation type="journal article" date="2016" name="Mitochondrial DNA Part B Resour">
        <title>Organellar genome analysis of the heteromorphic red alga Mastocarpus papillatus (Phyllophoraceae, Rhodophyta).</title>
        <authorList>
            <person name="Hughey J.R."/>
            <person name="Mumford T.F."/>
            <person name="Navarrete-Fernandez T.M."/>
            <person name="Huber S.R."/>
            <person name="Freese J.M."/>
            <person name="Murray E.M.C."/>
            <person name="Sissini M.N."/>
            <person name="Gentilhomme A."/>
        </authorList>
    </citation>
    <scope>NUCLEOTIDE SEQUENCE</scope>
</reference>
<dbReference type="EMBL" id="KX525587">
    <property type="protein sequence ID" value="AOL58011.1"/>
    <property type="molecule type" value="Genomic_DNA"/>
</dbReference>
<organism evidence="2">
    <name type="scientific">Mastocarpus papillatus</name>
    <dbReference type="NCBI Taxonomy" id="31436"/>
    <lineage>
        <taxon>Eukaryota</taxon>
        <taxon>Rhodophyta</taxon>
        <taxon>Florideophyceae</taxon>
        <taxon>Rhodymeniophycidae</taxon>
        <taxon>Gigartinales</taxon>
        <taxon>Phyllophoraceae</taxon>
        <taxon>Mastocarpus</taxon>
    </lineage>
</organism>
<dbReference type="Gene3D" id="1.20.120.1200">
    <property type="entry name" value="NADH-ubiquinone/plastoquinone oxidoreductase chain 6, subunit NuoJ"/>
    <property type="match status" value="1"/>
</dbReference>
<dbReference type="GO" id="GO:0031966">
    <property type="term" value="C:mitochondrial membrane"/>
    <property type="evidence" value="ECO:0007669"/>
    <property type="project" value="UniProtKB-SubCell"/>
</dbReference>
<evidence type="ECO:0000313" key="2">
    <source>
        <dbReference type="EMBL" id="AOL58011.1"/>
    </source>
</evidence>
<comment type="function">
    <text evidence="1">Core subunit of the mitochondrial membrane respiratory chain NADH dehydrogenase (Complex I) which catalyzes electron transfer from NADH through the respiratory chain, using ubiquinone as an electron acceptor. Essential for the catalytic activity and assembly of complex I.</text>
</comment>
<geneLocation type="mitochondrion" evidence="2"/>
<keyword evidence="1" id="KW-0812">Transmembrane</keyword>
<keyword evidence="1" id="KW-0472">Membrane</keyword>
<dbReference type="GO" id="GO:0008137">
    <property type="term" value="F:NADH dehydrogenase (ubiquinone) activity"/>
    <property type="evidence" value="ECO:0007669"/>
    <property type="project" value="UniProtKB-UniRule"/>
</dbReference>
<dbReference type="EC" id="7.1.1.2" evidence="1"/>
<name>A0A342RZ65_9FLOR</name>
<evidence type="ECO:0000256" key="1">
    <source>
        <dbReference type="RuleBase" id="RU004430"/>
    </source>
</evidence>
<keyword evidence="1" id="KW-0813">Transport</keyword>
<proteinExistence type="inferred from homology"/>
<comment type="catalytic activity">
    <reaction evidence="1">
        <text>a ubiquinone + NADH + 5 H(+)(in) = a ubiquinol + NAD(+) + 4 H(+)(out)</text>
        <dbReference type="Rhea" id="RHEA:29091"/>
        <dbReference type="Rhea" id="RHEA-COMP:9565"/>
        <dbReference type="Rhea" id="RHEA-COMP:9566"/>
        <dbReference type="ChEBI" id="CHEBI:15378"/>
        <dbReference type="ChEBI" id="CHEBI:16389"/>
        <dbReference type="ChEBI" id="CHEBI:17976"/>
        <dbReference type="ChEBI" id="CHEBI:57540"/>
        <dbReference type="ChEBI" id="CHEBI:57945"/>
        <dbReference type="EC" id="7.1.1.2"/>
    </reaction>
</comment>
<sequence length="205" mass="22958">MNIGIFLFYLFSSFALLSSLMVIGLSNAVHSVLFLILVFCNVAGLLLLLGAEFLSFMLIIIYVGAIAVLFLFVVMMLNTKVNSVVVNSSSVWPIGVLIFVTLLLQLFNSTYDLDLTQFHHQKELLLTSWAFENSNSNNVQVIGKVLYTYYSLLFLICGLILLVAMIGVIVLTMHQRVDAKTQEVNFQLARAPGKVVKFLNLRRLN</sequence>
<dbReference type="InterPro" id="IPR042106">
    <property type="entry name" value="Nuo/plastoQ_OxRdtase_6_NuoJ"/>
</dbReference>
<dbReference type="AlphaFoldDB" id="A0A342RZ65"/>
<dbReference type="PANTHER" id="PTHR33269:SF17">
    <property type="entry name" value="NADH-UBIQUINONE OXIDOREDUCTASE CHAIN 6"/>
    <property type="match status" value="1"/>
</dbReference>
<keyword evidence="1" id="KW-0249">Electron transport</keyword>
<dbReference type="RefSeq" id="YP_009295527.1">
    <property type="nucleotide sequence ID" value="NC_031166.1"/>
</dbReference>
<gene>
    <name evidence="2" type="primary">nad6</name>
</gene>
<dbReference type="NCBIfam" id="NF005164">
    <property type="entry name" value="PRK06638.1-4"/>
    <property type="match status" value="1"/>
</dbReference>
<keyword evidence="1" id="KW-0520">NAD</keyword>
<accession>A0A342RZ65</accession>
<protein>
    <recommendedName>
        <fullName evidence="1">NADH-ubiquinone oxidoreductase chain 6</fullName>
        <ecNumber evidence="1">7.1.1.2</ecNumber>
    </recommendedName>
</protein>
<keyword evidence="1 2" id="KW-0496">Mitochondrion</keyword>
<comment type="subcellular location">
    <subcellularLocation>
        <location evidence="1">Mitochondrion membrane</location>
        <topology evidence="1">Multi-pass membrane protein</topology>
    </subcellularLocation>
</comment>
<keyword evidence="1" id="KW-0830">Ubiquinone</keyword>
<feature type="transmembrane region" description="Helical" evidence="1">
    <location>
        <begin position="147"/>
        <end position="171"/>
    </location>
</feature>